<dbReference type="PANTHER" id="PTHR12517">
    <property type="entry name" value="VACUOLAR PROTEIN SORTING-ASSOCIATED PROTEIN 13B"/>
    <property type="match status" value="1"/>
</dbReference>
<proteinExistence type="predicted"/>
<evidence type="ECO:0000313" key="1">
    <source>
        <dbReference type="Ensembl" id="ENSSPUP00000004814.1"/>
    </source>
</evidence>
<organism evidence="1 2">
    <name type="scientific">Sphenodon punctatus</name>
    <name type="common">Tuatara</name>
    <name type="synonym">Hatteria punctata</name>
    <dbReference type="NCBI Taxonomy" id="8508"/>
    <lineage>
        <taxon>Eukaryota</taxon>
        <taxon>Metazoa</taxon>
        <taxon>Chordata</taxon>
        <taxon>Craniata</taxon>
        <taxon>Vertebrata</taxon>
        <taxon>Euteleostomi</taxon>
        <taxon>Lepidosauria</taxon>
        <taxon>Sphenodontia</taxon>
        <taxon>Sphenodontidae</taxon>
        <taxon>Sphenodon</taxon>
    </lineage>
</organism>
<dbReference type="OMA" id="HVPIKEC"/>
<evidence type="ECO:0000313" key="2">
    <source>
        <dbReference type="Proteomes" id="UP000694392"/>
    </source>
</evidence>
<reference evidence="1" key="1">
    <citation type="submission" date="2025-08" db="UniProtKB">
        <authorList>
            <consortium name="Ensembl"/>
        </authorList>
    </citation>
    <scope>IDENTIFICATION</scope>
</reference>
<dbReference type="Ensembl" id="ENSSPUT00000005116.1">
    <property type="protein sequence ID" value="ENSSPUP00000004814.1"/>
    <property type="gene ID" value="ENSSPUG00000003734.1"/>
</dbReference>
<dbReference type="Proteomes" id="UP000694392">
    <property type="component" value="Unplaced"/>
</dbReference>
<name>A0A8D0L2Y1_SPHPU</name>
<reference evidence="1" key="2">
    <citation type="submission" date="2025-09" db="UniProtKB">
        <authorList>
            <consortium name="Ensembl"/>
        </authorList>
    </citation>
    <scope>IDENTIFICATION</scope>
</reference>
<dbReference type="GeneTree" id="ENSGT00940000154684"/>
<keyword evidence="2" id="KW-1185">Reference proteome</keyword>
<sequence length="78" mass="8729">FGFQAGLTSLDIRGSYSLPAPVIPSFSTAVYAKLLKLPRHWTTRSHVPIKECIFELPNLTVQATRAQTLLLQTICQSW</sequence>
<dbReference type="PANTHER" id="PTHR12517:SF0">
    <property type="entry name" value="INTERMEMBRANE LIPID TRANSFER PROTEIN VPS13B"/>
    <property type="match status" value="1"/>
</dbReference>
<accession>A0A8D0L2Y1</accession>
<protein>
    <submittedName>
        <fullName evidence="1">Uncharacterized protein</fullName>
    </submittedName>
</protein>
<dbReference type="InterPro" id="IPR039782">
    <property type="entry name" value="VPS13B"/>
</dbReference>
<dbReference type="AlphaFoldDB" id="A0A8D0L2Y1"/>